<dbReference type="OrthoDB" id="10252235at2759"/>
<comment type="similarity">
    <text evidence="1">Belongs to the 5'-nucleotidase family.</text>
</comment>
<proteinExistence type="inferred from homology"/>
<dbReference type="InterPro" id="IPR008334">
    <property type="entry name" value="5'-Nucleotdase_C"/>
</dbReference>
<dbReference type="InterPro" id="IPR004843">
    <property type="entry name" value="Calcineurin-like_PHP"/>
</dbReference>
<evidence type="ECO:0000259" key="4">
    <source>
        <dbReference type="Pfam" id="PF02872"/>
    </source>
</evidence>
<evidence type="ECO:0000256" key="1">
    <source>
        <dbReference type="ARBA" id="ARBA00006654"/>
    </source>
</evidence>
<evidence type="ECO:0000259" key="3">
    <source>
        <dbReference type="Pfam" id="PF00149"/>
    </source>
</evidence>
<evidence type="ECO:0000313" key="5">
    <source>
        <dbReference type="EMBL" id="KDQ06600.1"/>
    </source>
</evidence>
<dbReference type="HOGENOM" id="CLU_005854_1_1_1"/>
<dbReference type="AlphaFoldDB" id="A0A067LWC3"/>
<dbReference type="InParanoid" id="A0A067LWC3"/>
<dbReference type="Pfam" id="PF02872">
    <property type="entry name" value="5_nucleotid_C"/>
    <property type="match status" value="1"/>
</dbReference>
<dbReference type="Proteomes" id="UP000027195">
    <property type="component" value="Unassembled WGS sequence"/>
</dbReference>
<dbReference type="GO" id="GO:0009166">
    <property type="term" value="P:nucleotide catabolic process"/>
    <property type="evidence" value="ECO:0007669"/>
    <property type="project" value="InterPro"/>
</dbReference>
<dbReference type="PANTHER" id="PTHR11575">
    <property type="entry name" value="5'-NUCLEOTIDASE-RELATED"/>
    <property type="match status" value="1"/>
</dbReference>
<protein>
    <recommendedName>
        <fullName evidence="7">5'-Nucleotidase C-terminal domain-containing protein</fullName>
    </recommendedName>
</protein>
<reference evidence="6" key="1">
    <citation type="journal article" date="2014" name="Proc. Natl. Acad. Sci. U.S.A.">
        <title>Extensive sampling of basidiomycete genomes demonstrates inadequacy of the white-rot/brown-rot paradigm for wood decay fungi.</title>
        <authorList>
            <person name="Riley R."/>
            <person name="Salamov A.A."/>
            <person name="Brown D.W."/>
            <person name="Nagy L.G."/>
            <person name="Floudas D."/>
            <person name="Held B.W."/>
            <person name="Levasseur A."/>
            <person name="Lombard V."/>
            <person name="Morin E."/>
            <person name="Otillar R."/>
            <person name="Lindquist E.A."/>
            <person name="Sun H."/>
            <person name="LaButti K.M."/>
            <person name="Schmutz J."/>
            <person name="Jabbour D."/>
            <person name="Luo H."/>
            <person name="Baker S.E."/>
            <person name="Pisabarro A.G."/>
            <person name="Walton J.D."/>
            <person name="Blanchette R.A."/>
            <person name="Henrissat B."/>
            <person name="Martin F."/>
            <person name="Cullen D."/>
            <person name="Hibbett D.S."/>
            <person name="Grigoriev I.V."/>
        </authorList>
    </citation>
    <scope>NUCLEOTIDE SEQUENCE [LARGE SCALE GENOMIC DNA]</scope>
    <source>
        <strain evidence="6">FD-172 SS1</strain>
    </source>
</reference>
<dbReference type="InterPro" id="IPR029052">
    <property type="entry name" value="Metallo-depent_PP-like"/>
</dbReference>
<dbReference type="Gene3D" id="3.90.780.10">
    <property type="entry name" value="5'-Nucleotidase, C-terminal domain"/>
    <property type="match status" value="1"/>
</dbReference>
<dbReference type="Pfam" id="PF00149">
    <property type="entry name" value="Metallophos"/>
    <property type="match status" value="1"/>
</dbReference>
<evidence type="ECO:0000256" key="2">
    <source>
        <dbReference type="ARBA" id="ARBA00022729"/>
    </source>
</evidence>
<dbReference type="GO" id="GO:0016787">
    <property type="term" value="F:hydrolase activity"/>
    <property type="evidence" value="ECO:0007669"/>
    <property type="project" value="InterPro"/>
</dbReference>
<organism evidence="5 6">
    <name type="scientific">Botryobasidium botryosum (strain FD-172 SS1)</name>
    <dbReference type="NCBI Taxonomy" id="930990"/>
    <lineage>
        <taxon>Eukaryota</taxon>
        <taxon>Fungi</taxon>
        <taxon>Dikarya</taxon>
        <taxon>Basidiomycota</taxon>
        <taxon>Agaricomycotina</taxon>
        <taxon>Agaricomycetes</taxon>
        <taxon>Cantharellales</taxon>
        <taxon>Botryobasidiaceae</taxon>
        <taxon>Botryobasidium</taxon>
    </lineage>
</organism>
<gene>
    <name evidence="5" type="ORF">BOTBODRAFT_39511</name>
</gene>
<evidence type="ECO:0000313" key="6">
    <source>
        <dbReference type="Proteomes" id="UP000027195"/>
    </source>
</evidence>
<name>A0A067LWC3_BOTB1</name>
<sequence>MSTMLPILHFNDVYRVTKQKLPNSKEAIDVTQFAALVDSVRDSWPLEEKADGKRAGLVLFSGDVFSPSVESTITRGSHMVPVMNQLSPDVALTGNHDFDFGYPHLCGLIQDSTYPWILSNIIDSRNGQTPEHLLPFQVLERAGIRVGVIGLVEKDWITTVSSWPPEFVYESMEEVGRKLSSLLRDPQGEYRCDIIIALTHARLPNVGPKIVLQARNGLDITLIPTQDIRLAKALLAHKAPSTKASDTHGVDLILGGHDHMYYVGNGIDSWQDHAIGEEVLGAEEDDGVRVVKSGTDFREFSEMSLELIDTPPASVRRKVIKTIKGKCHQVAPSMPTCPKMTKLLEKLLSSVSKALKKPVCYTLTQWDVRSGLVRTEESAIGNWLADILRHAYDDALMSQPNPGCADGVLICGGTLRGDSVYGPGKIILGDIMEILPFEDPMVVIELDGESLWNALEAGFSMWPAQEGRFPIISGFRLEWDSRRPPGQRVLGLWLDKETSAEDQDTEVAVQKCNGEPVKREKGGRMYRLVTREYMAEGHDGYDALKGHQYLVDEENGLLFSAIVRKFLLGCQYIQRMAHGGSPHRSHSHSDIMTLATLKRVRAAAEKWLALTAAHRQQHAQIHSRPQDHTREHIADALRIGGRERMGSIDAVDGKGIRDIKHRDLPASEMGAAKVGDAAEDDGKEGDLIVVKPIVDGRMRDVGRK</sequence>
<accession>A0A067LWC3</accession>
<feature type="domain" description="Calcineurin-like phosphoesterase" evidence="3">
    <location>
        <begin position="5"/>
        <end position="261"/>
    </location>
</feature>
<dbReference type="Gene3D" id="3.60.21.10">
    <property type="match status" value="1"/>
</dbReference>
<dbReference type="EMBL" id="KL198130">
    <property type="protein sequence ID" value="KDQ06600.1"/>
    <property type="molecule type" value="Genomic_DNA"/>
</dbReference>
<evidence type="ECO:0008006" key="7">
    <source>
        <dbReference type="Google" id="ProtNLM"/>
    </source>
</evidence>
<keyword evidence="2" id="KW-0732">Signal</keyword>
<keyword evidence="6" id="KW-1185">Reference proteome</keyword>
<dbReference type="SUPFAM" id="SSF55816">
    <property type="entry name" value="5'-nucleotidase (syn. UDP-sugar hydrolase), C-terminal domain"/>
    <property type="match status" value="1"/>
</dbReference>
<dbReference type="InterPro" id="IPR006179">
    <property type="entry name" value="5_nucleotidase/apyrase"/>
</dbReference>
<dbReference type="SUPFAM" id="SSF56300">
    <property type="entry name" value="Metallo-dependent phosphatases"/>
    <property type="match status" value="1"/>
</dbReference>
<dbReference type="PANTHER" id="PTHR11575:SF48">
    <property type="entry name" value="5'-NUCLEOTIDASE"/>
    <property type="match status" value="1"/>
</dbReference>
<dbReference type="STRING" id="930990.A0A067LWC3"/>
<feature type="domain" description="5'-Nucleotidase C-terminal" evidence="4">
    <location>
        <begin position="373"/>
        <end position="545"/>
    </location>
</feature>
<dbReference type="InterPro" id="IPR036907">
    <property type="entry name" value="5'-Nucleotdase_C_sf"/>
</dbReference>